<dbReference type="EMBL" id="BAABCR010000015">
    <property type="protein sequence ID" value="GAA4031604.1"/>
    <property type="molecule type" value="Genomic_DNA"/>
</dbReference>
<evidence type="ECO:0000256" key="12">
    <source>
        <dbReference type="SAM" id="SignalP"/>
    </source>
</evidence>
<evidence type="ECO:0000256" key="4">
    <source>
        <dbReference type="ARBA" id="ARBA00022692"/>
    </source>
</evidence>
<keyword evidence="16" id="KW-1185">Reference proteome</keyword>
<comment type="similarity">
    <text evidence="10 11">Belongs to the TonB-dependent receptor family.</text>
</comment>
<keyword evidence="9 10" id="KW-0998">Cell outer membrane</keyword>
<evidence type="ECO:0000256" key="1">
    <source>
        <dbReference type="ARBA" id="ARBA00004571"/>
    </source>
</evidence>
<protein>
    <submittedName>
        <fullName evidence="15">TonB-dependent receptor</fullName>
    </submittedName>
</protein>
<evidence type="ECO:0000259" key="14">
    <source>
        <dbReference type="Pfam" id="PF07715"/>
    </source>
</evidence>
<organism evidence="15 16">
    <name type="scientific">Flavobacterium cheonhonense</name>
    <dbReference type="NCBI Taxonomy" id="706185"/>
    <lineage>
        <taxon>Bacteria</taxon>
        <taxon>Pseudomonadati</taxon>
        <taxon>Bacteroidota</taxon>
        <taxon>Flavobacteriia</taxon>
        <taxon>Flavobacteriales</taxon>
        <taxon>Flavobacteriaceae</taxon>
        <taxon>Flavobacterium</taxon>
    </lineage>
</organism>
<keyword evidence="7 10" id="KW-0472">Membrane</keyword>
<dbReference type="SUPFAM" id="SSF49464">
    <property type="entry name" value="Carboxypeptidase regulatory domain-like"/>
    <property type="match status" value="1"/>
</dbReference>
<dbReference type="PANTHER" id="PTHR30069:SF29">
    <property type="entry name" value="HEMOGLOBIN AND HEMOGLOBIN-HAPTOGLOBIN-BINDING PROTEIN 1-RELATED"/>
    <property type="match status" value="1"/>
</dbReference>
<keyword evidence="4 10" id="KW-0812">Transmembrane</keyword>
<evidence type="ECO:0000259" key="13">
    <source>
        <dbReference type="Pfam" id="PF00593"/>
    </source>
</evidence>
<gene>
    <name evidence="15" type="ORF">GCM10022386_14500</name>
</gene>
<dbReference type="InterPro" id="IPR008969">
    <property type="entry name" value="CarboxyPept-like_regulatory"/>
</dbReference>
<evidence type="ECO:0000256" key="10">
    <source>
        <dbReference type="PROSITE-ProRule" id="PRU01360"/>
    </source>
</evidence>
<comment type="subcellular location">
    <subcellularLocation>
        <location evidence="1 10">Cell outer membrane</location>
        <topology evidence="1 10">Multi-pass membrane protein</topology>
    </subcellularLocation>
</comment>
<evidence type="ECO:0000313" key="15">
    <source>
        <dbReference type="EMBL" id="GAA4031604.1"/>
    </source>
</evidence>
<sequence>MKTIYKKLLFLFLLLPFGALAQSTLSGVVLDSKTSQPLPGVNVIVQGANSSTTTDFDGKFQVGGLKSGDKVVFSFVGYNSQTITFSGQKSVNITLEESANQLQEVVVQVGYGTVKKKDATGSVSTLTTKDFNKGANVTAENLLNGRIAGVTVNAGGGAPGSGSQIRIRGGSSLSASNDPLIVIDGLPVTNTTNTGSTSILAALNPNDIESFNVLKDASATAIYGSRAANGVIIINTKKGSKKLAVEYNFQYGSGRLYNQVDVFNTRDFIAQVEANTINGLLSAGSTNLLGVDDPTTSVSDDLSTPGIIEGRILYNTDWQKKIYRRTDYVDNSVSIRGSLFNKIPAKLTLGNTYQQGLRLTNDFNRNSASVVLNPSFFNDHLKLRLNANFTNENNRFADGVEGTAIRFDPTKPVYDAASPYDGFFEYRNGNTTADFLTQVPRNPVAQLYQTNDTGINNRVLGNFEIDYKFHFFPALRAVVNLGFDESNGERRRLVGNTALTGFINGNTLYGTNEYSEATRRNKLLDAYFVYNKKFNKVNFELTSGYSYQKFQVYGFNTFNVNNPTAQAPRSFANPDEVLIGLFGRTNISINDKYLFTFSLRRDGTSRFSDANRWGNFPSAAFAWKFGQDVFKDSKVVSDMKLRLGWGIAGQQEIPVGDFYLERYNVGDTNSQYYFANSPYPVGVPAPRNPDLKWETTTTYNVGLDYGLFNNRITGSLDAFYKQTNDLYFGDTPYADGSNFSNSGPANIGSFSTKGIEFSLNADVIKRDNLNWNVNFNATKFERRIDELPAGSDVFFGQAGGTGGTVQIHREGYTPGSFFVYKQLYSTDGSPIEGAFADLNGDGIINGDDRYIYKNPDPDLVLGFASSFNYKNFDFSFNMRASFGNRIYNALKANRAYNALLKPDAELGNVLTSVLDTNFTNVNGENVISDIYIENGSFLRMDNITMGYTFPNWLGKASLRLFTGVQNAFIITDYDGLDPEINDGRDNTIYPRQRQFLFGANVKF</sequence>
<evidence type="ECO:0000256" key="3">
    <source>
        <dbReference type="ARBA" id="ARBA00022452"/>
    </source>
</evidence>
<dbReference type="InterPro" id="IPR037066">
    <property type="entry name" value="Plug_dom_sf"/>
</dbReference>
<proteinExistence type="inferred from homology"/>
<keyword evidence="5 12" id="KW-0732">Signal</keyword>
<keyword evidence="6 11" id="KW-0798">TonB box</keyword>
<feature type="domain" description="TonB-dependent receptor plug" evidence="14">
    <location>
        <begin position="115"/>
        <end position="231"/>
    </location>
</feature>
<feature type="signal peptide" evidence="12">
    <location>
        <begin position="1"/>
        <end position="21"/>
    </location>
</feature>
<keyword evidence="8 15" id="KW-0675">Receptor</keyword>
<feature type="domain" description="TonB-dependent receptor-like beta-barrel" evidence="13">
    <location>
        <begin position="419"/>
        <end position="966"/>
    </location>
</feature>
<dbReference type="InterPro" id="IPR023996">
    <property type="entry name" value="TonB-dep_OMP_SusC/RagA"/>
</dbReference>
<dbReference type="InterPro" id="IPR012910">
    <property type="entry name" value="Plug_dom"/>
</dbReference>
<dbReference type="InterPro" id="IPR039426">
    <property type="entry name" value="TonB-dep_rcpt-like"/>
</dbReference>
<dbReference type="Pfam" id="PF07715">
    <property type="entry name" value="Plug"/>
    <property type="match status" value="1"/>
</dbReference>
<reference evidence="16" key="1">
    <citation type="journal article" date="2019" name="Int. J. Syst. Evol. Microbiol.">
        <title>The Global Catalogue of Microorganisms (GCM) 10K type strain sequencing project: providing services to taxonomists for standard genome sequencing and annotation.</title>
        <authorList>
            <consortium name="The Broad Institute Genomics Platform"/>
            <consortium name="The Broad Institute Genome Sequencing Center for Infectious Disease"/>
            <person name="Wu L."/>
            <person name="Ma J."/>
        </authorList>
    </citation>
    <scope>NUCLEOTIDE SEQUENCE [LARGE SCALE GENOMIC DNA]</scope>
    <source>
        <strain evidence="16">JCM 17064</strain>
    </source>
</reference>
<dbReference type="InterPro" id="IPR000531">
    <property type="entry name" value="Beta-barrel_TonB"/>
</dbReference>
<evidence type="ECO:0000256" key="2">
    <source>
        <dbReference type="ARBA" id="ARBA00022448"/>
    </source>
</evidence>
<dbReference type="PANTHER" id="PTHR30069">
    <property type="entry name" value="TONB-DEPENDENT OUTER MEMBRANE RECEPTOR"/>
    <property type="match status" value="1"/>
</dbReference>
<dbReference type="InterPro" id="IPR036942">
    <property type="entry name" value="Beta-barrel_TonB_sf"/>
</dbReference>
<dbReference type="Gene3D" id="2.40.170.20">
    <property type="entry name" value="TonB-dependent receptor, beta-barrel domain"/>
    <property type="match status" value="1"/>
</dbReference>
<evidence type="ECO:0000256" key="11">
    <source>
        <dbReference type="RuleBase" id="RU003357"/>
    </source>
</evidence>
<dbReference type="Gene3D" id="2.170.130.10">
    <property type="entry name" value="TonB-dependent receptor, plug domain"/>
    <property type="match status" value="1"/>
</dbReference>
<keyword evidence="2 10" id="KW-0813">Transport</keyword>
<comment type="caution">
    <text evidence="15">The sequence shown here is derived from an EMBL/GenBank/DDBJ whole genome shotgun (WGS) entry which is preliminary data.</text>
</comment>
<dbReference type="Proteomes" id="UP001500968">
    <property type="component" value="Unassembled WGS sequence"/>
</dbReference>
<evidence type="ECO:0000256" key="5">
    <source>
        <dbReference type="ARBA" id="ARBA00022729"/>
    </source>
</evidence>
<evidence type="ECO:0000256" key="7">
    <source>
        <dbReference type="ARBA" id="ARBA00023136"/>
    </source>
</evidence>
<evidence type="ECO:0000256" key="6">
    <source>
        <dbReference type="ARBA" id="ARBA00023077"/>
    </source>
</evidence>
<dbReference type="Pfam" id="PF13715">
    <property type="entry name" value="CarbopepD_reg_2"/>
    <property type="match status" value="1"/>
</dbReference>
<evidence type="ECO:0000313" key="16">
    <source>
        <dbReference type="Proteomes" id="UP001500968"/>
    </source>
</evidence>
<dbReference type="SUPFAM" id="SSF56935">
    <property type="entry name" value="Porins"/>
    <property type="match status" value="1"/>
</dbReference>
<dbReference type="NCBIfam" id="TIGR04056">
    <property type="entry name" value="OMP_RagA_SusC"/>
    <property type="match status" value="1"/>
</dbReference>
<name>A0ABP7TUT9_9FLAO</name>
<dbReference type="PROSITE" id="PS52016">
    <property type="entry name" value="TONB_DEPENDENT_REC_3"/>
    <property type="match status" value="1"/>
</dbReference>
<dbReference type="NCBIfam" id="TIGR04057">
    <property type="entry name" value="SusC_RagA_signa"/>
    <property type="match status" value="1"/>
</dbReference>
<accession>A0ABP7TUT9</accession>
<evidence type="ECO:0000256" key="9">
    <source>
        <dbReference type="ARBA" id="ARBA00023237"/>
    </source>
</evidence>
<dbReference type="InterPro" id="IPR023997">
    <property type="entry name" value="TonB-dep_OMP_SusC/RagA_CS"/>
</dbReference>
<feature type="chain" id="PRO_5046496307" evidence="12">
    <location>
        <begin position="22"/>
        <end position="1003"/>
    </location>
</feature>
<dbReference type="RefSeq" id="WP_290872633.1">
    <property type="nucleotide sequence ID" value="NZ_BAABCR010000015.1"/>
</dbReference>
<dbReference type="Gene3D" id="2.60.40.1120">
    <property type="entry name" value="Carboxypeptidase-like, regulatory domain"/>
    <property type="match status" value="1"/>
</dbReference>
<evidence type="ECO:0000256" key="8">
    <source>
        <dbReference type="ARBA" id="ARBA00023170"/>
    </source>
</evidence>
<dbReference type="Pfam" id="PF00593">
    <property type="entry name" value="TonB_dep_Rec_b-barrel"/>
    <property type="match status" value="1"/>
</dbReference>
<keyword evidence="3 10" id="KW-1134">Transmembrane beta strand</keyword>